<evidence type="ECO:0000256" key="7">
    <source>
        <dbReference type="ARBA" id="ARBA00023316"/>
    </source>
</evidence>
<accession>A0A7J0DLY7</accession>
<protein>
    <submittedName>
        <fullName evidence="11">Cellulose synthase like G3</fullName>
    </submittedName>
</protein>
<feature type="transmembrane region" description="Helical" evidence="10">
    <location>
        <begin position="415"/>
        <end position="434"/>
    </location>
</feature>
<proteinExistence type="predicted"/>
<feature type="transmembrane region" description="Helical" evidence="10">
    <location>
        <begin position="360"/>
        <end position="377"/>
    </location>
</feature>
<dbReference type="PANTHER" id="PTHR13301">
    <property type="entry name" value="X-BOX TRANSCRIPTION FACTOR-RELATED"/>
    <property type="match status" value="1"/>
</dbReference>
<name>A0A7J0DLY7_9ERIC</name>
<dbReference type="Pfam" id="PF03552">
    <property type="entry name" value="Cellulose_synt"/>
    <property type="match status" value="2"/>
</dbReference>
<feature type="binding site" evidence="8">
    <location>
        <position position="132"/>
    </location>
    <ligand>
        <name>UDP-alpha-D-glucose</name>
        <dbReference type="ChEBI" id="CHEBI:58885"/>
    </ligand>
</feature>
<reference evidence="12" key="1">
    <citation type="submission" date="2019-07" db="EMBL/GenBank/DDBJ databases">
        <title>De Novo Assembly of kiwifruit Actinidia rufa.</title>
        <authorList>
            <person name="Sugita-Konishi S."/>
            <person name="Sato K."/>
            <person name="Mori E."/>
            <person name="Abe Y."/>
            <person name="Kisaki G."/>
            <person name="Hamano K."/>
            <person name="Suezawa K."/>
            <person name="Otani M."/>
            <person name="Fukuda T."/>
            <person name="Manabe T."/>
            <person name="Gomi K."/>
            <person name="Tabuchi M."/>
            <person name="Akimitsu K."/>
            <person name="Kataoka I."/>
        </authorList>
    </citation>
    <scope>NUCLEOTIDE SEQUENCE [LARGE SCALE GENOMIC DNA]</scope>
    <source>
        <strain evidence="12">cv. Fuchu</strain>
    </source>
</reference>
<feature type="binding site" evidence="9">
    <location>
        <position position="293"/>
    </location>
    <ligand>
        <name>Mn(2+)</name>
        <dbReference type="ChEBI" id="CHEBI:29035"/>
    </ligand>
</feature>
<evidence type="ECO:0000256" key="9">
    <source>
        <dbReference type="PIRSR" id="PIRSR605150-3"/>
    </source>
</evidence>
<feature type="transmembrane region" description="Helical" evidence="10">
    <location>
        <begin position="46"/>
        <end position="65"/>
    </location>
</feature>
<dbReference type="GO" id="GO:0016020">
    <property type="term" value="C:membrane"/>
    <property type="evidence" value="ECO:0007669"/>
    <property type="project" value="InterPro"/>
</dbReference>
<dbReference type="GO" id="GO:0012505">
    <property type="term" value="C:endomembrane system"/>
    <property type="evidence" value="ECO:0007669"/>
    <property type="project" value="UniProtKB-SubCell"/>
</dbReference>
<keyword evidence="3" id="KW-0808">Transferase</keyword>
<feature type="transmembrane region" description="Helical" evidence="10">
    <location>
        <begin position="446"/>
        <end position="464"/>
    </location>
</feature>
<evidence type="ECO:0000313" key="11">
    <source>
        <dbReference type="EMBL" id="GFS38083.1"/>
    </source>
</evidence>
<dbReference type="EMBL" id="BJWL01000300">
    <property type="protein sequence ID" value="GFS38083.1"/>
    <property type="molecule type" value="Genomic_DNA"/>
</dbReference>
<dbReference type="AlphaFoldDB" id="A0A7J0DLY7"/>
<keyword evidence="12" id="KW-1185">Reference proteome</keyword>
<evidence type="ECO:0000256" key="6">
    <source>
        <dbReference type="ARBA" id="ARBA00023136"/>
    </source>
</evidence>
<dbReference type="GO" id="GO:0016760">
    <property type="term" value="F:cellulose synthase (UDP-forming) activity"/>
    <property type="evidence" value="ECO:0007669"/>
    <property type="project" value="InterPro"/>
</dbReference>
<evidence type="ECO:0000313" key="12">
    <source>
        <dbReference type="Proteomes" id="UP000585474"/>
    </source>
</evidence>
<sequence>MAAAPLHKRLALPRTWPNRAFFLVYSGAIFSLLYHHSLTLLRSPNAVSLSLFVADLIFAFMWVTYQGFRMAPVRREVYPQNLTKETSFPAMDVFICTADPYKEPPMRVVNTALSVMAYDYPTEKMSLYVSDDGGSQLTLFAIMEASKFAAHWLAYCKKNALVERCPEAYFATDHAWFPETAEVKNMYESMKMRVEKVVERGSVPSEYITDEQQHQAFSKWTAGFTSQDHPTVLQVLLESGKDKDIKGQPMPNLIYIAREKSSTTHHNFKAGALNVLIRVSAAMTNSPIILTLDCDMYSNDPQTPLRAMCFHLDSSADSKVSDPWCYMYVFLFFGAYAQDFLEFVLAGGTIRRWWNCQRMWIIRGISSFAFGFGEFVLEAAGLPTSGFNVTNKVVDADKGKRYEQGIFDFGVASPMYLPLTMGAFINLIALVRGISQVYFNGGFEDLFLQLFLAGFGVINSLPVYEAMALRTDYGKIPVTITLATLVLASGLCYASSLVFLET</sequence>
<dbReference type="GO" id="GO:0030244">
    <property type="term" value="P:cellulose biosynthetic process"/>
    <property type="evidence" value="ECO:0007669"/>
    <property type="project" value="InterPro"/>
</dbReference>
<keyword evidence="7" id="KW-0961">Cell wall biogenesis/degradation</keyword>
<feature type="transmembrane region" description="Helical" evidence="10">
    <location>
        <begin position="20"/>
        <end position="40"/>
    </location>
</feature>
<comment type="subcellular location">
    <subcellularLocation>
        <location evidence="1">Endomembrane system</location>
    </subcellularLocation>
</comment>
<evidence type="ECO:0000256" key="1">
    <source>
        <dbReference type="ARBA" id="ARBA00004308"/>
    </source>
</evidence>
<evidence type="ECO:0000256" key="10">
    <source>
        <dbReference type="SAM" id="Phobius"/>
    </source>
</evidence>
<keyword evidence="4 10" id="KW-0812">Transmembrane</keyword>
<feature type="binding site" evidence="8">
    <location>
        <position position="103"/>
    </location>
    <ligand>
        <name>UDP-alpha-D-glucose</name>
        <dbReference type="ChEBI" id="CHEBI:58885"/>
    </ligand>
</feature>
<dbReference type="InterPro" id="IPR005150">
    <property type="entry name" value="Cellulose_synth"/>
</dbReference>
<feature type="binding site" evidence="8">
    <location>
        <position position="102"/>
    </location>
    <ligand>
        <name>UDP-alpha-D-glucose</name>
        <dbReference type="ChEBI" id="CHEBI:58885"/>
    </ligand>
</feature>
<gene>
    <name evidence="11" type="ORF">Acr_00g0055540</name>
</gene>
<dbReference type="Proteomes" id="UP000585474">
    <property type="component" value="Unassembled WGS sequence"/>
</dbReference>
<comment type="caution">
    <text evidence="11">The sequence shown here is derived from an EMBL/GenBank/DDBJ whole genome shotgun (WGS) entry which is preliminary data.</text>
</comment>
<evidence type="ECO:0000256" key="4">
    <source>
        <dbReference type="ARBA" id="ARBA00022692"/>
    </source>
</evidence>
<keyword evidence="6 10" id="KW-0472">Membrane</keyword>
<dbReference type="OrthoDB" id="72851at2759"/>
<evidence type="ECO:0000256" key="2">
    <source>
        <dbReference type="ARBA" id="ARBA00022676"/>
    </source>
</evidence>
<organism evidence="11 12">
    <name type="scientific">Actinidia rufa</name>
    <dbReference type="NCBI Taxonomy" id="165716"/>
    <lineage>
        <taxon>Eukaryota</taxon>
        <taxon>Viridiplantae</taxon>
        <taxon>Streptophyta</taxon>
        <taxon>Embryophyta</taxon>
        <taxon>Tracheophyta</taxon>
        <taxon>Spermatophyta</taxon>
        <taxon>Magnoliopsida</taxon>
        <taxon>eudicotyledons</taxon>
        <taxon>Gunneridae</taxon>
        <taxon>Pentapetalae</taxon>
        <taxon>asterids</taxon>
        <taxon>Ericales</taxon>
        <taxon>Actinidiaceae</taxon>
        <taxon>Actinidia</taxon>
    </lineage>
</organism>
<feature type="binding site" evidence="9">
    <location>
        <position position="269"/>
    </location>
    <ligand>
        <name>Mn(2+)</name>
        <dbReference type="ChEBI" id="CHEBI:29035"/>
    </ligand>
</feature>
<feature type="transmembrane region" description="Helical" evidence="10">
    <location>
        <begin position="476"/>
        <end position="500"/>
    </location>
</feature>
<evidence type="ECO:0000256" key="8">
    <source>
        <dbReference type="PIRSR" id="PIRSR605150-2"/>
    </source>
</evidence>
<dbReference type="GO" id="GO:0071555">
    <property type="term" value="P:cell wall organization"/>
    <property type="evidence" value="ECO:0007669"/>
    <property type="project" value="UniProtKB-KW"/>
</dbReference>
<evidence type="ECO:0000256" key="3">
    <source>
        <dbReference type="ARBA" id="ARBA00022679"/>
    </source>
</evidence>
<evidence type="ECO:0000256" key="5">
    <source>
        <dbReference type="ARBA" id="ARBA00022989"/>
    </source>
</evidence>
<keyword evidence="2" id="KW-0328">Glycosyltransferase</keyword>
<keyword evidence="5 10" id="KW-1133">Transmembrane helix</keyword>